<dbReference type="InterPro" id="IPR050151">
    <property type="entry name" value="Class-I_Pyr_Nuc-Dis_Oxidored"/>
</dbReference>
<dbReference type="OrthoDB" id="27922at2157"/>
<evidence type="ECO:0000313" key="4">
    <source>
        <dbReference type="EMBL" id="ACL16543.1"/>
    </source>
</evidence>
<dbReference type="GO" id="GO:0006103">
    <property type="term" value="P:2-oxoglutarate metabolic process"/>
    <property type="evidence" value="ECO:0007669"/>
    <property type="project" value="TreeGrafter"/>
</dbReference>
<gene>
    <name evidence="4" type="ordered locus">Mpal_1205</name>
</gene>
<dbReference type="GO" id="GO:0050660">
    <property type="term" value="F:flavin adenine dinucleotide binding"/>
    <property type="evidence" value="ECO:0007669"/>
    <property type="project" value="TreeGrafter"/>
</dbReference>
<dbReference type="SUPFAM" id="SSF55424">
    <property type="entry name" value="FAD/NAD-linked reductases, dimerisation (C-terminal) domain"/>
    <property type="match status" value="1"/>
</dbReference>
<organism evidence="4 5">
    <name type="scientific">Methanosphaerula palustris (strain ATCC BAA-1556 / DSM 19958 / E1-9c)</name>
    <dbReference type="NCBI Taxonomy" id="521011"/>
    <lineage>
        <taxon>Archaea</taxon>
        <taxon>Methanobacteriati</taxon>
        <taxon>Methanobacteriota</taxon>
        <taxon>Stenosarchaea group</taxon>
        <taxon>Methanomicrobia</taxon>
        <taxon>Methanomicrobiales</taxon>
        <taxon>Methanoregulaceae</taxon>
        <taxon>Methanosphaerula</taxon>
    </lineage>
</organism>
<sequence length="442" mass="46647">MITVVGGGPAGRIAAMHLASAGEEVRLIERDQLGGQCLHSGCMLVCALNDVARIIRSAKGLEEMGVIMNAPRVQIPGIFEGVVQVQRTIEQVLDNETATAGVTVLKGEVTAIDGLQVTLEGTVLDSDAVIIATGSRPLIPDIEGITTPGVYTPQTLVQMETVPEKLVILGGGISSVEMAYIFAAFGSEVHLCARSTLLKTLHPHLVAEARKELAGVHIHEQTAVISVNGGDRVRSVTVKAGSDEYDIAADAVLITAGLVPNTGMVTGVLKRADGAIIVDDHMRTSNPSVYACGDVNGRLNLTPVARREGIVAAENILGKDTTMDYRTIPHSLALGYELAWVGEPEEGQQRFRIPGPAGPGSFWSVPRQGATGFAEVQVRPDDGAITGIWTAAPSGAAIAAYSAQLIRDGQKVADFEQFIEVHPVADGVYGLLKYAAVQRSRR</sequence>
<evidence type="ECO:0000313" key="5">
    <source>
        <dbReference type="Proteomes" id="UP000002457"/>
    </source>
</evidence>
<name>B8GHD8_METPE</name>
<feature type="domain" description="FAD/NAD(P)-binding" evidence="3">
    <location>
        <begin position="2"/>
        <end position="309"/>
    </location>
</feature>
<evidence type="ECO:0000259" key="3">
    <source>
        <dbReference type="Pfam" id="PF07992"/>
    </source>
</evidence>
<keyword evidence="2" id="KW-0274">FAD</keyword>
<dbReference type="HOGENOM" id="CLU_016755_0_2_2"/>
<reference evidence="4 5" key="1">
    <citation type="journal article" date="2015" name="Genome Announc.">
        <title>Complete Genome Sequence of Methanosphaerula palustris E1-9CT, a Hydrogenotrophic Methanogen Isolated from a Minerotrophic Fen Peatland.</title>
        <authorList>
            <person name="Cadillo-Quiroz H."/>
            <person name="Browne P."/>
            <person name="Kyrpides N."/>
            <person name="Woyke T."/>
            <person name="Goodwin L."/>
            <person name="Detter C."/>
            <person name="Yavitt J.B."/>
            <person name="Zinder S.H."/>
        </authorList>
    </citation>
    <scope>NUCLEOTIDE SEQUENCE [LARGE SCALE GENOMIC DNA]</scope>
    <source>
        <strain evidence="5">ATCC BAA-1556 / DSM 19958 / E1-9c</strain>
    </source>
</reference>
<proteinExistence type="predicted"/>
<dbReference type="EMBL" id="CP001338">
    <property type="protein sequence ID" value="ACL16543.1"/>
    <property type="molecule type" value="Genomic_DNA"/>
</dbReference>
<dbReference type="PANTHER" id="PTHR22912:SF151">
    <property type="entry name" value="DIHYDROLIPOYL DEHYDROGENASE, MITOCHONDRIAL"/>
    <property type="match status" value="1"/>
</dbReference>
<dbReference type="eggNOG" id="arCOG01068">
    <property type="taxonomic scope" value="Archaea"/>
</dbReference>
<evidence type="ECO:0000256" key="2">
    <source>
        <dbReference type="ARBA" id="ARBA00022827"/>
    </source>
</evidence>
<keyword evidence="5" id="KW-1185">Reference proteome</keyword>
<dbReference type="GO" id="GO:0004148">
    <property type="term" value="F:dihydrolipoyl dehydrogenase (NADH) activity"/>
    <property type="evidence" value="ECO:0007669"/>
    <property type="project" value="TreeGrafter"/>
</dbReference>
<evidence type="ECO:0000256" key="1">
    <source>
        <dbReference type="ARBA" id="ARBA00022630"/>
    </source>
</evidence>
<dbReference type="PRINTS" id="PR00368">
    <property type="entry name" value="FADPNR"/>
</dbReference>
<dbReference type="KEGG" id="mpl:Mpal_1205"/>
<dbReference type="Proteomes" id="UP000002457">
    <property type="component" value="Chromosome"/>
</dbReference>
<keyword evidence="1" id="KW-0285">Flavoprotein</keyword>
<dbReference type="InterPro" id="IPR036188">
    <property type="entry name" value="FAD/NAD-bd_sf"/>
</dbReference>
<dbReference type="InterPro" id="IPR016156">
    <property type="entry name" value="FAD/NAD-linked_Rdtase_dimer_sf"/>
</dbReference>
<dbReference type="AlphaFoldDB" id="B8GHD8"/>
<dbReference type="PANTHER" id="PTHR22912">
    <property type="entry name" value="DISULFIDE OXIDOREDUCTASE"/>
    <property type="match status" value="1"/>
</dbReference>
<dbReference type="InterPro" id="IPR023753">
    <property type="entry name" value="FAD/NAD-binding_dom"/>
</dbReference>
<accession>B8GHD8</accession>
<dbReference type="STRING" id="521011.Mpal_1205"/>
<dbReference type="Gene3D" id="3.50.50.60">
    <property type="entry name" value="FAD/NAD(P)-binding domain"/>
    <property type="match status" value="1"/>
</dbReference>
<dbReference type="SUPFAM" id="SSF51905">
    <property type="entry name" value="FAD/NAD(P)-binding domain"/>
    <property type="match status" value="1"/>
</dbReference>
<protein>
    <submittedName>
        <fullName evidence="4">FAD-dependent pyridine nucleotide-disulphide oxidoreductase</fullName>
    </submittedName>
</protein>
<dbReference type="Pfam" id="PF07992">
    <property type="entry name" value="Pyr_redox_2"/>
    <property type="match status" value="1"/>
</dbReference>
<dbReference type="PRINTS" id="PR00411">
    <property type="entry name" value="PNDRDTASEI"/>
</dbReference>